<sequence length="88" mass="10164">MQRKQMFDAGRPPPVGQLLLDEERRQWRVESVIRSASIQDYFLVRLKRLQEGETADGGMRVLSPTEFASMIRERRLIPFGPEVQPPAP</sequence>
<evidence type="ECO:0000313" key="1">
    <source>
        <dbReference type="EMBL" id="MBC5765663.1"/>
    </source>
</evidence>
<organism evidence="1 2">
    <name type="scientific">Ramlibacter albus</name>
    <dbReference type="NCBI Taxonomy" id="2079448"/>
    <lineage>
        <taxon>Bacteria</taxon>
        <taxon>Pseudomonadati</taxon>
        <taxon>Pseudomonadota</taxon>
        <taxon>Betaproteobacteria</taxon>
        <taxon>Burkholderiales</taxon>
        <taxon>Comamonadaceae</taxon>
        <taxon>Ramlibacter</taxon>
    </lineage>
</organism>
<comment type="caution">
    <text evidence="1">The sequence shown here is derived from an EMBL/GenBank/DDBJ whole genome shotgun (WGS) entry which is preliminary data.</text>
</comment>
<accession>A0A923M899</accession>
<dbReference type="RefSeq" id="WP_187082144.1">
    <property type="nucleotide sequence ID" value="NZ_JACORU010000005.1"/>
</dbReference>
<keyword evidence="2" id="KW-1185">Reference proteome</keyword>
<evidence type="ECO:0000313" key="2">
    <source>
        <dbReference type="Proteomes" id="UP000596827"/>
    </source>
</evidence>
<dbReference type="EMBL" id="JACORU010000005">
    <property type="protein sequence ID" value="MBC5765663.1"/>
    <property type="molecule type" value="Genomic_DNA"/>
</dbReference>
<dbReference type="AlphaFoldDB" id="A0A923M899"/>
<dbReference type="Proteomes" id="UP000596827">
    <property type="component" value="Unassembled WGS sequence"/>
</dbReference>
<reference evidence="1" key="1">
    <citation type="submission" date="2020-08" db="EMBL/GenBank/DDBJ databases">
        <title>Ramlibacter sp. GTP1 16S ribosomal RNA gene genome sequencing and assembly.</title>
        <authorList>
            <person name="Kang M."/>
        </authorList>
    </citation>
    <scope>NUCLEOTIDE SEQUENCE</scope>
    <source>
        <strain evidence="1">GTP1</strain>
    </source>
</reference>
<protein>
    <submittedName>
        <fullName evidence="1">Uncharacterized protein</fullName>
    </submittedName>
</protein>
<proteinExistence type="predicted"/>
<gene>
    <name evidence="1" type="ORF">H8R02_14440</name>
</gene>
<name>A0A923M899_9BURK</name>